<dbReference type="PRINTS" id="PR00420">
    <property type="entry name" value="RNGMNOXGNASE"/>
</dbReference>
<dbReference type="AlphaFoldDB" id="A0A9Q0AJC6"/>
<dbReference type="Proteomes" id="UP000829685">
    <property type="component" value="Unassembled WGS sequence"/>
</dbReference>
<dbReference type="PANTHER" id="PTHR46720">
    <property type="entry name" value="HYDROXYLASE, PUTATIVE (AFU_ORTHOLOGUE AFUA_3G01460)-RELATED"/>
    <property type="match status" value="1"/>
</dbReference>
<accession>A0A9Q0AJC6</accession>
<keyword evidence="6" id="KW-1133">Transmembrane helix</keyword>
<dbReference type="PANTHER" id="PTHR46720:SF3">
    <property type="entry name" value="FAD-BINDING DOMAIN-CONTAINING PROTEIN-RELATED"/>
    <property type="match status" value="1"/>
</dbReference>
<dbReference type="InterPro" id="IPR036188">
    <property type="entry name" value="FAD/NAD-bd_sf"/>
</dbReference>
<sequence>MADSETTGRLSVGIIGAGIAGCCLTIGLLRNPKLNVRLYEAYPDVRVRGSGLALHGNAIRAMDCISPDIKKAYFKKSHFMTNEEDIEMATQFILASGEHSGTLVAELGRAKGRRTVHRAHFIQGLLEEAIPRDRVHFGKRICSIEEGQETHVVSVSFVDGYNETFDVLFGAEGVYSRTRKFILGSNHPATNPVNHDDWRAFNTQVSMEEAKNVLPPESIDRVRTVCIPIGFINGIPVDLGKTFSVACYQRDSKSPCKGDPKFHADLWKGFMPAMDALISLLEKSPEENWILQDHDNAPTYCKGHVAMIGDAAHATLPHAGQGAAQAIEDAAVLTGIFLKVSSIAEVEEALRAFDEIRRPRSQKIVDITRRFGRLYTQEPEEIQVEEMQTEMKEGGMYSNAVDMPGQVKNAIDAFERRLAVEH</sequence>
<dbReference type="GO" id="GO:0071949">
    <property type="term" value="F:FAD binding"/>
    <property type="evidence" value="ECO:0007669"/>
    <property type="project" value="InterPro"/>
</dbReference>
<dbReference type="Gene3D" id="3.50.50.60">
    <property type="entry name" value="FAD/NAD(P)-binding domain"/>
    <property type="match status" value="1"/>
</dbReference>
<evidence type="ECO:0000313" key="8">
    <source>
        <dbReference type="EMBL" id="KAI1856543.1"/>
    </source>
</evidence>
<evidence type="ECO:0000256" key="6">
    <source>
        <dbReference type="SAM" id="Phobius"/>
    </source>
</evidence>
<comment type="pathway">
    <text evidence="1">Secondary metabolite biosynthesis.</text>
</comment>
<keyword evidence="3" id="KW-0285">Flavoprotein</keyword>
<keyword evidence="6" id="KW-0472">Membrane</keyword>
<protein>
    <recommendedName>
        <fullName evidence="7">FAD-binding domain-containing protein</fullName>
    </recommendedName>
</protein>
<evidence type="ECO:0000256" key="3">
    <source>
        <dbReference type="ARBA" id="ARBA00022630"/>
    </source>
</evidence>
<dbReference type="EMBL" id="JAFIMR010000043">
    <property type="protein sequence ID" value="KAI1856543.1"/>
    <property type="molecule type" value="Genomic_DNA"/>
</dbReference>
<evidence type="ECO:0000256" key="2">
    <source>
        <dbReference type="ARBA" id="ARBA00007992"/>
    </source>
</evidence>
<dbReference type="InterPro" id="IPR002938">
    <property type="entry name" value="FAD-bd"/>
</dbReference>
<dbReference type="InterPro" id="IPR051104">
    <property type="entry name" value="FAD_monoxygenase"/>
</dbReference>
<keyword evidence="9" id="KW-1185">Reference proteome</keyword>
<evidence type="ECO:0000259" key="7">
    <source>
        <dbReference type="Pfam" id="PF01494"/>
    </source>
</evidence>
<comment type="caution">
    <text evidence="8">The sequence shown here is derived from an EMBL/GenBank/DDBJ whole genome shotgun (WGS) entry which is preliminary data.</text>
</comment>
<keyword evidence="6" id="KW-0812">Transmembrane</keyword>
<dbReference type="GO" id="GO:0016491">
    <property type="term" value="F:oxidoreductase activity"/>
    <property type="evidence" value="ECO:0007669"/>
    <property type="project" value="UniProtKB-KW"/>
</dbReference>
<comment type="similarity">
    <text evidence="2">Belongs to the paxM FAD-dependent monooxygenase family.</text>
</comment>
<evidence type="ECO:0000256" key="1">
    <source>
        <dbReference type="ARBA" id="ARBA00005179"/>
    </source>
</evidence>
<name>A0A9Q0AJC6_9PEZI</name>
<evidence type="ECO:0000313" key="9">
    <source>
        <dbReference type="Proteomes" id="UP000829685"/>
    </source>
</evidence>
<gene>
    <name evidence="8" type="ORF">JX265_011502</name>
</gene>
<keyword evidence="5" id="KW-0560">Oxidoreductase</keyword>
<organism evidence="8 9">
    <name type="scientific">Neoarthrinium moseri</name>
    <dbReference type="NCBI Taxonomy" id="1658444"/>
    <lineage>
        <taxon>Eukaryota</taxon>
        <taxon>Fungi</taxon>
        <taxon>Dikarya</taxon>
        <taxon>Ascomycota</taxon>
        <taxon>Pezizomycotina</taxon>
        <taxon>Sordariomycetes</taxon>
        <taxon>Xylariomycetidae</taxon>
        <taxon>Amphisphaeriales</taxon>
        <taxon>Apiosporaceae</taxon>
        <taxon>Neoarthrinium</taxon>
    </lineage>
</organism>
<evidence type="ECO:0000256" key="4">
    <source>
        <dbReference type="ARBA" id="ARBA00022827"/>
    </source>
</evidence>
<evidence type="ECO:0000256" key="5">
    <source>
        <dbReference type="ARBA" id="ARBA00023002"/>
    </source>
</evidence>
<proteinExistence type="inferred from homology"/>
<feature type="domain" description="FAD-binding" evidence="7">
    <location>
        <begin position="11"/>
        <end position="366"/>
    </location>
</feature>
<dbReference type="GO" id="GO:0044550">
    <property type="term" value="P:secondary metabolite biosynthetic process"/>
    <property type="evidence" value="ECO:0007669"/>
    <property type="project" value="TreeGrafter"/>
</dbReference>
<reference evidence="8" key="1">
    <citation type="submission" date="2021-03" db="EMBL/GenBank/DDBJ databases">
        <title>Revisited historic fungal species revealed as producer of novel bioactive compounds through whole genome sequencing and comparative genomics.</title>
        <authorList>
            <person name="Vignolle G.A."/>
            <person name="Hochenegger N."/>
            <person name="Mach R.L."/>
            <person name="Mach-Aigner A.R."/>
            <person name="Javad Rahimi M."/>
            <person name="Salim K.A."/>
            <person name="Chan C.M."/>
            <person name="Lim L.B.L."/>
            <person name="Cai F."/>
            <person name="Druzhinina I.S."/>
            <person name="U'Ren J.M."/>
            <person name="Derntl C."/>
        </authorList>
    </citation>
    <scope>NUCLEOTIDE SEQUENCE</scope>
    <source>
        <strain evidence="8">TUCIM 5799</strain>
    </source>
</reference>
<dbReference type="Pfam" id="PF01494">
    <property type="entry name" value="FAD_binding_3"/>
    <property type="match status" value="1"/>
</dbReference>
<keyword evidence="4" id="KW-0274">FAD</keyword>
<dbReference type="SUPFAM" id="SSF51905">
    <property type="entry name" value="FAD/NAD(P)-binding domain"/>
    <property type="match status" value="1"/>
</dbReference>
<feature type="transmembrane region" description="Helical" evidence="6">
    <location>
        <begin position="12"/>
        <end position="29"/>
    </location>
</feature>